<accession>A0AAW9RPM7</accession>
<evidence type="ECO:0000256" key="5">
    <source>
        <dbReference type="ARBA" id="ARBA00023002"/>
    </source>
</evidence>
<dbReference type="EMBL" id="JAZHOF010000011">
    <property type="protein sequence ID" value="MEJ8574292.1"/>
    <property type="molecule type" value="Genomic_DNA"/>
</dbReference>
<name>A0AAW9RPM7_9HYPH</name>
<dbReference type="GO" id="GO:0003959">
    <property type="term" value="F:NADPH dehydrogenase activity"/>
    <property type="evidence" value="ECO:0007669"/>
    <property type="project" value="InterPro"/>
</dbReference>
<organism evidence="7 8">
    <name type="scientific">Microbaculum marinum</name>
    <dbReference type="NCBI Taxonomy" id="1764581"/>
    <lineage>
        <taxon>Bacteria</taxon>
        <taxon>Pseudomonadati</taxon>
        <taxon>Pseudomonadota</taxon>
        <taxon>Alphaproteobacteria</taxon>
        <taxon>Hyphomicrobiales</taxon>
        <taxon>Tepidamorphaceae</taxon>
        <taxon>Microbaculum</taxon>
    </lineage>
</organism>
<proteinExistence type="predicted"/>
<dbReference type="GO" id="GO:0010181">
    <property type="term" value="F:FMN binding"/>
    <property type="evidence" value="ECO:0007669"/>
    <property type="project" value="InterPro"/>
</dbReference>
<sequence length="371" mass="40343">MPSQLFSPVQLGSLALENRVVISPMCQYSAVDGSATDWHLIHLGNLSLSGAALLMTEATAVEAVGRITPGDLGLYSDDNEAALRRTLEGIRRNSEIPIGIQIAHAGRKASSAAPWNGGQLVPAGEGGWRPLGPSAVPIHPGEPAPDVLDHAAIERIRDAFVATARRAIRLGFDAAELHFAHGYLVHSFLSPISNRRDDRYGGSFENRTRLALEVFDAVRAAWPHDRPLGVRISSSDWIEGGWNVEQSVELVHMLKQRGCDWLDASSGGISPDQKITIGPGYQVPFARTIRKETGITTLAVGLITEPRQAEEIVAAGDADLIGLARTVLWDPRWPWHAAAVLGGQVRAAPQYWRCEPRGVRDVFRDTEFGMR</sequence>
<evidence type="ECO:0000256" key="2">
    <source>
        <dbReference type="ARBA" id="ARBA00022630"/>
    </source>
</evidence>
<keyword evidence="2" id="KW-0285">Flavoprotein</keyword>
<reference evidence="7 8" key="1">
    <citation type="submission" date="2024-02" db="EMBL/GenBank/DDBJ databases">
        <title>Genome analysis and characterization of Microbaculum marinisediminis sp. nov., isolated from marine sediment.</title>
        <authorList>
            <person name="Du Z.-J."/>
            <person name="Ye Y.-Q."/>
            <person name="Zhang Z.-R."/>
            <person name="Yuan S.-M."/>
            <person name="Zhang X.-Y."/>
        </authorList>
    </citation>
    <scope>NUCLEOTIDE SEQUENCE [LARGE SCALE GENOMIC DNA]</scope>
    <source>
        <strain evidence="7 8">SDUM1044001</strain>
    </source>
</reference>
<keyword evidence="3" id="KW-0288">FMN</keyword>
<comment type="cofactor">
    <cofactor evidence="1">
        <name>FMN</name>
        <dbReference type="ChEBI" id="CHEBI:58210"/>
    </cofactor>
</comment>
<keyword evidence="5" id="KW-0560">Oxidoreductase</keyword>
<dbReference type="Pfam" id="PF00724">
    <property type="entry name" value="Oxidored_FMN"/>
    <property type="match status" value="1"/>
</dbReference>
<feature type="domain" description="NADH:flavin oxidoreductase/NADH oxidase N-terminal" evidence="6">
    <location>
        <begin position="4"/>
        <end position="337"/>
    </location>
</feature>
<dbReference type="InterPro" id="IPR013785">
    <property type="entry name" value="Aldolase_TIM"/>
</dbReference>
<dbReference type="RefSeq" id="WP_340331993.1">
    <property type="nucleotide sequence ID" value="NZ_JAZHOF010000011.1"/>
</dbReference>
<dbReference type="PANTHER" id="PTHR43303:SF4">
    <property type="entry name" value="NADPH DEHYDROGENASE C23G7.10C-RELATED"/>
    <property type="match status" value="1"/>
</dbReference>
<keyword evidence="4" id="KW-0521">NADP</keyword>
<dbReference type="InterPro" id="IPR044152">
    <property type="entry name" value="YqjM-like"/>
</dbReference>
<comment type="caution">
    <text evidence="7">The sequence shown here is derived from an EMBL/GenBank/DDBJ whole genome shotgun (WGS) entry which is preliminary data.</text>
</comment>
<dbReference type="AlphaFoldDB" id="A0AAW9RPM7"/>
<dbReference type="SUPFAM" id="SSF51395">
    <property type="entry name" value="FMN-linked oxidoreductases"/>
    <property type="match status" value="1"/>
</dbReference>
<dbReference type="PANTHER" id="PTHR43303">
    <property type="entry name" value="NADPH DEHYDROGENASE C23G7.10C-RELATED"/>
    <property type="match status" value="1"/>
</dbReference>
<evidence type="ECO:0000313" key="7">
    <source>
        <dbReference type="EMBL" id="MEJ8574292.1"/>
    </source>
</evidence>
<evidence type="ECO:0000313" key="8">
    <source>
        <dbReference type="Proteomes" id="UP001378188"/>
    </source>
</evidence>
<dbReference type="CDD" id="cd02932">
    <property type="entry name" value="OYE_YqiM_FMN"/>
    <property type="match status" value="1"/>
</dbReference>
<evidence type="ECO:0000259" key="6">
    <source>
        <dbReference type="Pfam" id="PF00724"/>
    </source>
</evidence>
<evidence type="ECO:0000256" key="1">
    <source>
        <dbReference type="ARBA" id="ARBA00001917"/>
    </source>
</evidence>
<keyword evidence="8" id="KW-1185">Reference proteome</keyword>
<gene>
    <name evidence="7" type="ORF">V3328_22600</name>
</gene>
<evidence type="ECO:0000256" key="3">
    <source>
        <dbReference type="ARBA" id="ARBA00022643"/>
    </source>
</evidence>
<protein>
    <submittedName>
        <fullName evidence="7">NADH:flavin oxidoreductase/NADH oxidase</fullName>
    </submittedName>
</protein>
<evidence type="ECO:0000256" key="4">
    <source>
        <dbReference type="ARBA" id="ARBA00022857"/>
    </source>
</evidence>
<dbReference type="Gene3D" id="3.20.20.70">
    <property type="entry name" value="Aldolase class I"/>
    <property type="match status" value="1"/>
</dbReference>
<dbReference type="GO" id="GO:0050661">
    <property type="term" value="F:NADP binding"/>
    <property type="evidence" value="ECO:0007669"/>
    <property type="project" value="InterPro"/>
</dbReference>
<dbReference type="Proteomes" id="UP001378188">
    <property type="component" value="Unassembled WGS sequence"/>
</dbReference>
<dbReference type="InterPro" id="IPR001155">
    <property type="entry name" value="OxRdtase_FMN_N"/>
</dbReference>